<organism evidence="6 7">
    <name type="scientific">Mycena belliarum</name>
    <dbReference type="NCBI Taxonomy" id="1033014"/>
    <lineage>
        <taxon>Eukaryota</taxon>
        <taxon>Fungi</taxon>
        <taxon>Dikarya</taxon>
        <taxon>Basidiomycota</taxon>
        <taxon>Agaricomycotina</taxon>
        <taxon>Agaricomycetes</taxon>
        <taxon>Agaricomycetidae</taxon>
        <taxon>Agaricales</taxon>
        <taxon>Marasmiineae</taxon>
        <taxon>Mycenaceae</taxon>
        <taxon>Mycena</taxon>
    </lineage>
</organism>
<feature type="transmembrane region" description="Helical" evidence="5">
    <location>
        <begin position="105"/>
        <end position="124"/>
    </location>
</feature>
<dbReference type="PANTHER" id="PTHR23507">
    <property type="entry name" value="ZGC:174356"/>
    <property type="match status" value="1"/>
</dbReference>
<name>A0AAD6UD24_9AGAR</name>
<reference evidence="6" key="1">
    <citation type="submission" date="2023-03" db="EMBL/GenBank/DDBJ databases">
        <title>Massive genome expansion in bonnet fungi (Mycena s.s.) driven by repeated elements and novel gene families across ecological guilds.</title>
        <authorList>
            <consortium name="Lawrence Berkeley National Laboratory"/>
            <person name="Harder C.B."/>
            <person name="Miyauchi S."/>
            <person name="Viragh M."/>
            <person name="Kuo A."/>
            <person name="Thoen E."/>
            <person name="Andreopoulos B."/>
            <person name="Lu D."/>
            <person name="Skrede I."/>
            <person name="Drula E."/>
            <person name="Henrissat B."/>
            <person name="Morin E."/>
            <person name="Kohler A."/>
            <person name="Barry K."/>
            <person name="LaButti K."/>
            <person name="Morin E."/>
            <person name="Salamov A."/>
            <person name="Lipzen A."/>
            <person name="Mereny Z."/>
            <person name="Hegedus B."/>
            <person name="Baldrian P."/>
            <person name="Stursova M."/>
            <person name="Weitz H."/>
            <person name="Taylor A."/>
            <person name="Grigoriev I.V."/>
            <person name="Nagy L.G."/>
            <person name="Martin F."/>
            <person name="Kauserud H."/>
        </authorList>
    </citation>
    <scope>NUCLEOTIDE SEQUENCE</scope>
    <source>
        <strain evidence="6">CBHHK173m</strain>
    </source>
</reference>
<feature type="transmembrane region" description="Helical" evidence="5">
    <location>
        <begin position="199"/>
        <end position="220"/>
    </location>
</feature>
<evidence type="ECO:0000256" key="1">
    <source>
        <dbReference type="ARBA" id="ARBA00004141"/>
    </source>
</evidence>
<feature type="transmembrane region" description="Helical" evidence="5">
    <location>
        <begin position="21"/>
        <end position="41"/>
    </location>
</feature>
<evidence type="ECO:0000256" key="2">
    <source>
        <dbReference type="ARBA" id="ARBA00022692"/>
    </source>
</evidence>
<feature type="transmembrane region" description="Helical" evidence="5">
    <location>
        <begin position="75"/>
        <end position="93"/>
    </location>
</feature>
<dbReference type="GO" id="GO:0022857">
    <property type="term" value="F:transmembrane transporter activity"/>
    <property type="evidence" value="ECO:0007669"/>
    <property type="project" value="InterPro"/>
</dbReference>
<dbReference type="InterPro" id="IPR011701">
    <property type="entry name" value="MFS"/>
</dbReference>
<dbReference type="SUPFAM" id="SSF103473">
    <property type="entry name" value="MFS general substrate transporter"/>
    <property type="match status" value="1"/>
</dbReference>
<dbReference type="AlphaFoldDB" id="A0AAD6UD24"/>
<dbReference type="GO" id="GO:0016020">
    <property type="term" value="C:membrane"/>
    <property type="evidence" value="ECO:0007669"/>
    <property type="project" value="UniProtKB-SubCell"/>
</dbReference>
<feature type="transmembrane region" description="Helical" evidence="5">
    <location>
        <begin position="366"/>
        <end position="387"/>
    </location>
</feature>
<feature type="transmembrane region" description="Helical" evidence="5">
    <location>
        <begin position="332"/>
        <end position="354"/>
    </location>
</feature>
<dbReference type="Gene3D" id="1.20.1250.20">
    <property type="entry name" value="MFS general substrate transporter like domains"/>
    <property type="match status" value="1"/>
</dbReference>
<gene>
    <name evidence="6" type="ORF">B0H15DRAFT_1019400</name>
</gene>
<feature type="transmembrane region" description="Helical" evidence="5">
    <location>
        <begin position="399"/>
        <end position="416"/>
    </location>
</feature>
<feature type="transmembrane region" description="Helical" evidence="5">
    <location>
        <begin position="172"/>
        <end position="193"/>
    </location>
</feature>
<dbReference type="Pfam" id="PF07690">
    <property type="entry name" value="MFS_1"/>
    <property type="match status" value="1"/>
</dbReference>
<evidence type="ECO:0000313" key="7">
    <source>
        <dbReference type="Proteomes" id="UP001222325"/>
    </source>
</evidence>
<evidence type="ECO:0000256" key="5">
    <source>
        <dbReference type="SAM" id="Phobius"/>
    </source>
</evidence>
<feature type="transmembrane region" description="Helical" evidence="5">
    <location>
        <begin position="428"/>
        <end position="445"/>
    </location>
</feature>
<comment type="caution">
    <text evidence="6">The sequence shown here is derived from an EMBL/GenBank/DDBJ whole genome shotgun (WGS) entry which is preliminary data.</text>
</comment>
<dbReference type="PANTHER" id="PTHR23507:SF1">
    <property type="entry name" value="FI18259P1-RELATED"/>
    <property type="match status" value="1"/>
</dbReference>
<sequence>MPTESDPLLPHIDSGPPRKANFFWLIPVVSVASICRGISMFARYEFYQNAFCPENISPCGWFTTWLQFPGVTVRMQMWALFASFVVSFISVGWWSELGDRKGRKIVLFCSIGGAMLIDLIYLIVANMSLHDDPQDTLSLGVIVDGLLGGFISYNAVVHAYTFDVAPTPLSRLLLFGVLDTLSMVGFIVGAAIGNAASNSTAYILSVVFALLNLAFIYAVLPESLKPEDATHQTPHPRPLLKSIVSPIFIFFRAGSRKHLLLFAFAFYMYSLTSAMDTRVLMYTESMRFISWLPRWALLTLPRLLNVATFLCILPALAWHFKTKHGDTERASLRLATAVTQNSILLAVLACLGVLVFCEPPRGAHALYTLFVAVLPLTAGAGPALYALGGAYLLALGRRGEIGALFGALSLWGALAQHESFVMYDDGSISFWLSTWLFIIALLLLVPDGPSAAEDTGDAEGV</sequence>
<dbReference type="EMBL" id="JARJCN010000010">
    <property type="protein sequence ID" value="KAJ7097032.1"/>
    <property type="molecule type" value="Genomic_DNA"/>
</dbReference>
<evidence type="ECO:0000313" key="6">
    <source>
        <dbReference type="EMBL" id="KAJ7097032.1"/>
    </source>
</evidence>
<protein>
    <recommendedName>
        <fullName evidence="8">MFS general substrate transporter</fullName>
    </recommendedName>
</protein>
<comment type="subcellular location">
    <subcellularLocation>
        <location evidence="1">Membrane</location>
        <topology evidence="1">Multi-pass membrane protein</topology>
    </subcellularLocation>
</comment>
<keyword evidence="7" id="KW-1185">Reference proteome</keyword>
<dbReference type="InterPro" id="IPR036259">
    <property type="entry name" value="MFS_trans_sf"/>
</dbReference>
<keyword evidence="2 5" id="KW-0812">Transmembrane</keyword>
<evidence type="ECO:0000256" key="4">
    <source>
        <dbReference type="ARBA" id="ARBA00023136"/>
    </source>
</evidence>
<feature type="transmembrane region" description="Helical" evidence="5">
    <location>
        <begin position="259"/>
        <end position="275"/>
    </location>
</feature>
<accession>A0AAD6UD24</accession>
<proteinExistence type="predicted"/>
<evidence type="ECO:0000256" key="3">
    <source>
        <dbReference type="ARBA" id="ARBA00022989"/>
    </source>
</evidence>
<evidence type="ECO:0008006" key="8">
    <source>
        <dbReference type="Google" id="ProtNLM"/>
    </source>
</evidence>
<keyword evidence="3 5" id="KW-1133">Transmembrane helix</keyword>
<dbReference type="Proteomes" id="UP001222325">
    <property type="component" value="Unassembled WGS sequence"/>
</dbReference>
<feature type="transmembrane region" description="Helical" evidence="5">
    <location>
        <begin position="295"/>
        <end position="320"/>
    </location>
</feature>
<feature type="transmembrane region" description="Helical" evidence="5">
    <location>
        <begin position="136"/>
        <end position="160"/>
    </location>
</feature>
<keyword evidence="4 5" id="KW-0472">Membrane</keyword>